<gene>
    <name evidence="3" type="ORF">METZ01_LOCUS16001</name>
</gene>
<protein>
    <recommendedName>
        <fullName evidence="2">DUF6644 domain-containing protein</fullName>
    </recommendedName>
</protein>
<dbReference type="InterPro" id="IPR046586">
    <property type="entry name" value="DUF6644"/>
</dbReference>
<proteinExistence type="predicted"/>
<name>A0A381P9X7_9ZZZZ</name>
<feature type="domain" description="DUF6644" evidence="2">
    <location>
        <begin position="5"/>
        <end position="155"/>
    </location>
</feature>
<keyword evidence="1" id="KW-0472">Membrane</keyword>
<feature type="transmembrane region" description="Helical" evidence="1">
    <location>
        <begin position="67"/>
        <end position="87"/>
    </location>
</feature>
<evidence type="ECO:0000313" key="3">
    <source>
        <dbReference type="EMBL" id="SUZ63147.1"/>
    </source>
</evidence>
<accession>A0A381P9X7</accession>
<evidence type="ECO:0000256" key="1">
    <source>
        <dbReference type="SAM" id="Phobius"/>
    </source>
</evidence>
<feature type="non-terminal residue" evidence="3">
    <location>
        <position position="1"/>
    </location>
</feature>
<feature type="transmembrane region" description="Helical" evidence="1">
    <location>
        <begin position="128"/>
        <end position="152"/>
    </location>
</feature>
<dbReference type="Pfam" id="PF20349">
    <property type="entry name" value="DUF6644"/>
    <property type="match status" value="1"/>
</dbReference>
<feature type="transmembrane region" description="Helical" evidence="1">
    <location>
        <begin position="99"/>
        <end position="116"/>
    </location>
</feature>
<keyword evidence="1" id="KW-1133">Transmembrane helix</keyword>
<sequence length="155" mass="17154">VLLPFFEWCESTVIASTIQNSLWLFPVIEAVHLLGLCLLGGSILLVDLRLMGFGLTHQSISELNRQVRPWLLVAVTVMIATGVPLFLSEAIKCYYNRAFWVKITTLPLALAFTFLVRNRIARADSKVAYINAATGAISVVLWFVVAAAGRWIGFS</sequence>
<organism evidence="3">
    <name type="scientific">marine metagenome</name>
    <dbReference type="NCBI Taxonomy" id="408172"/>
    <lineage>
        <taxon>unclassified sequences</taxon>
        <taxon>metagenomes</taxon>
        <taxon>ecological metagenomes</taxon>
    </lineage>
</organism>
<feature type="transmembrane region" description="Helical" evidence="1">
    <location>
        <begin position="23"/>
        <end position="46"/>
    </location>
</feature>
<reference evidence="3" key="1">
    <citation type="submission" date="2018-05" db="EMBL/GenBank/DDBJ databases">
        <authorList>
            <person name="Lanie J.A."/>
            <person name="Ng W.-L."/>
            <person name="Kazmierczak K.M."/>
            <person name="Andrzejewski T.M."/>
            <person name="Davidsen T.M."/>
            <person name="Wayne K.J."/>
            <person name="Tettelin H."/>
            <person name="Glass J.I."/>
            <person name="Rusch D."/>
            <person name="Podicherti R."/>
            <person name="Tsui H.-C.T."/>
            <person name="Winkler M.E."/>
        </authorList>
    </citation>
    <scope>NUCLEOTIDE SEQUENCE</scope>
</reference>
<dbReference type="EMBL" id="UINC01000909">
    <property type="protein sequence ID" value="SUZ63147.1"/>
    <property type="molecule type" value="Genomic_DNA"/>
</dbReference>
<keyword evidence="1" id="KW-0812">Transmembrane</keyword>
<evidence type="ECO:0000259" key="2">
    <source>
        <dbReference type="Pfam" id="PF20349"/>
    </source>
</evidence>
<dbReference type="AlphaFoldDB" id="A0A381P9X7"/>